<keyword evidence="1" id="KW-1133">Transmembrane helix</keyword>
<feature type="transmembrane region" description="Helical" evidence="1">
    <location>
        <begin position="9"/>
        <end position="27"/>
    </location>
</feature>
<gene>
    <name evidence="2" type="ORF">AC625_24730</name>
</gene>
<protein>
    <submittedName>
        <fullName evidence="2">Uncharacterized protein</fullName>
    </submittedName>
</protein>
<organism evidence="2 3">
    <name type="scientific">Peribacillus loiseleuriae</name>
    <dbReference type="NCBI Taxonomy" id="1679170"/>
    <lineage>
        <taxon>Bacteria</taxon>
        <taxon>Bacillati</taxon>
        <taxon>Bacillota</taxon>
        <taxon>Bacilli</taxon>
        <taxon>Bacillales</taxon>
        <taxon>Bacillaceae</taxon>
        <taxon>Peribacillus</taxon>
    </lineage>
</organism>
<dbReference type="EMBL" id="LFZW01000003">
    <property type="protein sequence ID" value="KMY41491.1"/>
    <property type="molecule type" value="Genomic_DNA"/>
</dbReference>
<keyword evidence="3" id="KW-1185">Reference proteome</keyword>
<dbReference type="STRING" id="1679170.AC625_24730"/>
<keyword evidence="1" id="KW-0812">Transmembrane</keyword>
<dbReference type="OrthoDB" id="2852423at2"/>
<comment type="caution">
    <text evidence="2">The sequence shown here is derived from an EMBL/GenBank/DDBJ whole genome shotgun (WGS) entry which is preliminary data.</text>
</comment>
<proteinExistence type="predicted"/>
<accession>A0A0K9G4Z9</accession>
<reference evidence="3" key="1">
    <citation type="submission" date="2015-07" db="EMBL/GenBank/DDBJ databases">
        <title>Genome sequencing project for genomic taxonomy and phylogenomics of Bacillus-like bacteria.</title>
        <authorList>
            <person name="Liu B."/>
            <person name="Wang J."/>
            <person name="Zhu Y."/>
            <person name="Liu G."/>
            <person name="Chen Q."/>
            <person name="Chen Z."/>
            <person name="Lan J."/>
            <person name="Che J."/>
            <person name="Ge C."/>
            <person name="Shi H."/>
            <person name="Pan Z."/>
            <person name="Liu X."/>
        </authorList>
    </citation>
    <scope>NUCLEOTIDE SEQUENCE [LARGE SCALE GENOMIC DNA]</scope>
    <source>
        <strain evidence="3">FJAT-27997</strain>
    </source>
</reference>
<evidence type="ECO:0000256" key="1">
    <source>
        <dbReference type="SAM" id="Phobius"/>
    </source>
</evidence>
<keyword evidence="1" id="KW-0472">Membrane</keyword>
<dbReference type="Proteomes" id="UP000037146">
    <property type="component" value="Unassembled WGS sequence"/>
</dbReference>
<evidence type="ECO:0000313" key="2">
    <source>
        <dbReference type="EMBL" id="KMY41491.1"/>
    </source>
</evidence>
<dbReference type="AlphaFoldDB" id="A0A0K9G4Z9"/>
<dbReference type="PATRIC" id="fig|1679170.3.peg.5558"/>
<evidence type="ECO:0000313" key="3">
    <source>
        <dbReference type="Proteomes" id="UP000037146"/>
    </source>
</evidence>
<name>A0A0K9G4Z9_9BACI</name>
<sequence length="177" mass="20452">MEPPQKKNFLFLMIVFVVATLVIMYVFSLRSQLQEVRTNQGNYEDQIKSLSSIQNTDALKVNREFLESFFTYQTTAERYKKIEPYMTDQGYKATHPSGTKIPDSEESVKSSMVGLKAFEYQSSKTEAEFFNEFKLTTEFNNVAATETVIVKISLVYVKEQDWKVDDVEFIGQLTGRD</sequence>
<dbReference type="RefSeq" id="WP_049684081.1">
    <property type="nucleotide sequence ID" value="NZ_LFZW01000003.1"/>
</dbReference>